<organism evidence="9 10">
    <name type="scientific">Ziziphus jujuba</name>
    <name type="common">Chinese jujube</name>
    <name type="synonym">Ziziphus sativa</name>
    <dbReference type="NCBI Taxonomy" id="326968"/>
    <lineage>
        <taxon>Eukaryota</taxon>
        <taxon>Viridiplantae</taxon>
        <taxon>Streptophyta</taxon>
        <taxon>Embryophyta</taxon>
        <taxon>Tracheophyta</taxon>
        <taxon>Spermatophyta</taxon>
        <taxon>Magnoliopsida</taxon>
        <taxon>eudicotyledons</taxon>
        <taxon>Gunneridae</taxon>
        <taxon>Pentapetalae</taxon>
        <taxon>rosids</taxon>
        <taxon>fabids</taxon>
        <taxon>Rosales</taxon>
        <taxon>Rhamnaceae</taxon>
        <taxon>Paliureae</taxon>
        <taxon>Ziziphus</taxon>
    </lineage>
</organism>
<keyword evidence="9" id="KW-1185">Reference proteome</keyword>
<reference evidence="10 11" key="1">
    <citation type="submission" date="2025-05" db="UniProtKB">
        <authorList>
            <consortium name="RefSeq"/>
        </authorList>
    </citation>
    <scope>IDENTIFICATION</scope>
    <source>
        <tissue evidence="10 11">Seedling</tissue>
    </source>
</reference>
<dbReference type="GO" id="GO:0003677">
    <property type="term" value="F:DNA binding"/>
    <property type="evidence" value="ECO:0007669"/>
    <property type="project" value="InterPro"/>
</dbReference>
<dbReference type="InterPro" id="IPR035896">
    <property type="entry name" value="AN1-like_Znf"/>
</dbReference>
<dbReference type="InterPro" id="IPR050652">
    <property type="entry name" value="AN1_A20_ZnFinger"/>
</dbReference>
<dbReference type="RefSeq" id="XP_015898789.2">
    <property type="nucleotide sequence ID" value="XM_016043303.4"/>
</dbReference>
<dbReference type="InterPro" id="IPR002653">
    <property type="entry name" value="Znf_A20"/>
</dbReference>
<dbReference type="GO" id="GO:0008270">
    <property type="term" value="F:zinc ion binding"/>
    <property type="evidence" value="ECO:0007669"/>
    <property type="project" value="UniProtKB-KW"/>
</dbReference>
<dbReference type="PANTHER" id="PTHR10634">
    <property type="entry name" value="AN1-TYPE ZINC FINGER PROTEIN"/>
    <property type="match status" value="1"/>
</dbReference>
<evidence type="ECO:0000256" key="4">
    <source>
        <dbReference type="ARBA" id="ARBA00022833"/>
    </source>
</evidence>
<evidence type="ECO:0000313" key="11">
    <source>
        <dbReference type="RefSeq" id="XP_015898789.2"/>
    </source>
</evidence>
<dbReference type="SMART" id="SM00259">
    <property type="entry name" value="ZnF_A20"/>
    <property type="match status" value="1"/>
</dbReference>
<dbReference type="Pfam" id="PF01428">
    <property type="entry name" value="zf-AN1"/>
    <property type="match status" value="1"/>
</dbReference>
<feature type="domain" description="AN1-type" evidence="8">
    <location>
        <begin position="102"/>
        <end position="148"/>
    </location>
</feature>
<evidence type="ECO:0000256" key="3">
    <source>
        <dbReference type="ARBA" id="ARBA00022771"/>
    </source>
</evidence>
<comment type="function">
    <text evidence="1">May be involved in environmental stress response.</text>
</comment>
<evidence type="ECO:0000256" key="6">
    <source>
        <dbReference type="SAM" id="MobiDB-lite"/>
    </source>
</evidence>
<feature type="region of interest" description="Disordered" evidence="6">
    <location>
        <begin position="51"/>
        <end position="77"/>
    </location>
</feature>
<keyword evidence="4" id="KW-0862">Zinc</keyword>
<dbReference type="Proteomes" id="UP001652623">
    <property type="component" value="Chromosome 11"/>
</dbReference>
<keyword evidence="2" id="KW-0479">Metal-binding</keyword>
<proteinExistence type="predicted"/>
<dbReference type="KEGG" id="zju:107432215"/>
<sequence length="167" mass="18532">MAEEHRCQAPEGHRLCANNCGFFGSSATMNLCSKCYRDFRLKEEQQASIKSTVENSLSASPSLSSSPSPAEIESFSACHPDPPQAVVQPEIATDMRTPDVAVVQPNRCSVCRKRVGFMGFRCRCEITFCGVHRYPEKHGCTFDFKTIGREEIARANPVVKGEKLEKI</sequence>
<feature type="compositionally biased region" description="Low complexity" evidence="6">
    <location>
        <begin position="56"/>
        <end position="70"/>
    </location>
</feature>
<evidence type="ECO:0000256" key="1">
    <source>
        <dbReference type="ARBA" id="ARBA00003732"/>
    </source>
</evidence>
<evidence type="ECO:0000259" key="8">
    <source>
        <dbReference type="PROSITE" id="PS51039"/>
    </source>
</evidence>
<dbReference type="SMART" id="SM00154">
    <property type="entry name" value="ZnF_AN1"/>
    <property type="match status" value="1"/>
</dbReference>
<dbReference type="RefSeq" id="XP_015898788.2">
    <property type="nucleotide sequence ID" value="XM_016043302.4"/>
</dbReference>
<dbReference type="Pfam" id="PF01754">
    <property type="entry name" value="zf-A20"/>
    <property type="match status" value="1"/>
</dbReference>
<dbReference type="Gene3D" id="1.20.5.4770">
    <property type="match status" value="1"/>
</dbReference>
<name>A0A6P4ALG4_ZIZJJ</name>
<dbReference type="PANTHER" id="PTHR10634:SF67">
    <property type="entry name" value="AN1-TYPE ZINC FINGER PROTEIN 3"/>
    <property type="match status" value="1"/>
</dbReference>
<evidence type="ECO:0000313" key="10">
    <source>
        <dbReference type="RefSeq" id="XP_015898788.2"/>
    </source>
</evidence>
<dbReference type="PROSITE" id="PS51039">
    <property type="entry name" value="ZF_AN1"/>
    <property type="match status" value="1"/>
</dbReference>
<protein>
    <submittedName>
        <fullName evidence="10 11">Zinc finger A20 and AN1 domain-containing stress-associated protein 4</fullName>
    </submittedName>
</protein>
<dbReference type="PROSITE" id="PS51036">
    <property type="entry name" value="ZF_A20"/>
    <property type="match status" value="1"/>
</dbReference>
<evidence type="ECO:0000256" key="2">
    <source>
        <dbReference type="ARBA" id="ARBA00022723"/>
    </source>
</evidence>
<gene>
    <name evidence="10 11" type="primary">LOC107432215</name>
</gene>
<dbReference type="SUPFAM" id="SSF57716">
    <property type="entry name" value="Glucocorticoid receptor-like (DNA-binding domain)"/>
    <property type="match status" value="1"/>
</dbReference>
<dbReference type="SUPFAM" id="SSF118310">
    <property type="entry name" value="AN1-like Zinc finger"/>
    <property type="match status" value="1"/>
</dbReference>
<evidence type="ECO:0000256" key="5">
    <source>
        <dbReference type="PROSITE-ProRule" id="PRU00449"/>
    </source>
</evidence>
<feature type="domain" description="A20-type" evidence="7">
    <location>
        <begin position="10"/>
        <end position="44"/>
    </location>
</feature>
<keyword evidence="3 5" id="KW-0863">Zinc-finger</keyword>
<dbReference type="Gene3D" id="4.10.1110.10">
    <property type="entry name" value="AN1-like Zinc finger"/>
    <property type="match status" value="1"/>
</dbReference>
<evidence type="ECO:0000259" key="7">
    <source>
        <dbReference type="PROSITE" id="PS51036"/>
    </source>
</evidence>
<accession>A0A6P4ALG4</accession>
<dbReference type="GeneID" id="107432215"/>
<dbReference type="InterPro" id="IPR000058">
    <property type="entry name" value="Znf_AN1"/>
</dbReference>
<dbReference type="AlphaFoldDB" id="A0A6P4ALG4"/>
<evidence type="ECO:0000313" key="9">
    <source>
        <dbReference type="Proteomes" id="UP001652623"/>
    </source>
</evidence>